<keyword evidence="3" id="KW-1185">Reference proteome</keyword>
<sequence length="129" mass="14825">MEKLSEISLGRRGLTVKYGSWFVIILVMFMFLMGKYVIEVPEYTDVEIVASKNKLFLISNADLDQSERIELENYQEIIVPLKKIASEKYEITGSELSINLINELEDNLVTDGKILIGKQNFFQSIIPFL</sequence>
<evidence type="ECO:0000313" key="3">
    <source>
        <dbReference type="Proteomes" id="UP001262889"/>
    </source>
</evidence>
<proteinExistence type="predicted"/>
<dbReference type="Proteomes" id="UP001262889">
    <property type="component" value="Unassembled WGS sequence"/>
</dbReference>
<keyword evidence="1" id="KW-0472">Membrane</keyword>
<evidence type="ECO:0000313" key="2">
    <source>
        <dbReference type="EMBL" id="MDT0641579.1"/>
    </source>
</evidence>
<organism evidence="2 3">
    <name type="scientific">Autumnicola tepida</name>
    <dbReference type="NCBI Taxonomy" id="3075595"/>
    <lineage>
        <taxon>Bacteria</taxon>
        <taxon>Pseudomonadati</taxon>
        <taxon>Bacteroidota</taxon>
        <taxon>Flavobacteriia</taxon>
        <taxon>Flavobacteriales</taxon>
        <taxon>Flavobacteriaceae</taxon>
        <taxon>Autumnicola</taxon>
    </lineage>
</organism>
<keyword evidence="1" id="KW-0812">Transmembrane</keyword>
<accession>A0ABU3C5I1</accession>
<protein>
    <submittedName>
        <fullName evidence="2">Uncharacterized protein</fullName>
    </submittedName>
</protein>
<gene>
    <name evidence="2" type="ORF">RM553_01925</name>
</gene>
<evidence type="ECO:0000256" key="1">
    <source>
        <dbReference type="SAM" id="Phobius"/>
    </source>
</evidence>
<reference evidence="2 3" key="1">
    <citation type="submission" date="2023-09" db="EMBL/GenBank/DDBJ databases">
        <authorList>
            <person name="Rey-Velasco X."/>
        </authorList>
    </citation>
    <scope>NUCLEOTIDE SEQUENCE [LARGE SCALE GENOMIC DNA]</scope>
    <source>
        <strain evidence="2 3">F363</strain>
    </source>
</reference>
<comment type="caution">
    <text evidence="2">The sequence shown here is derived from an EMBL/GenBank/DDBJ whole genome shotgun (WGS) entry which is preliminary data.</text>
</comment>
<dbReference type="EMBL" id="JAVRHQ010000001">
    <property type="protein sequence ID" value="MDT0641579.1"/>
    <property type="molecule type" value="Genomic_DNA"/>
</dbReference>
<feature type="transmembrane region" description="Helical" evidence="1">
    <location>
        <begin position="21"/>
        <end position="38"/>
    </location>
</feature>
<dbReference type="RefSeq" id="WP_311533287.1">
    <property type="nucleotide sequence ID" value="NZ_JAVRHQ010000001.1"/>
</dbReference>
<keyword evidence="1" id="KW-1133">Transmembrane helix</keyword>
<name>A0ABU3C5I1_9FLAO</name>